<evidence type="ECO:0000313" key="1">
    <source>
        <dbReference type="EMBL" id="KAG8545303.1"/>
    </source>
</evidence>
<accession>A0AAV6ZGG8</accession>
<reference evidence="1" key="1">
    <citation type="thesis" date="2020" institute="ProQuest LLC" country="789 East Eisenhower Parkway, Ann Arbor, MI, USA">
        <title>Comparative Genomics and Chromosome Evolution.</title>
        <authorList>
            <person name="Mudd A.B."/>
        </authorList>
    </citation>
    <scope>NUCLEOTIDE SEQUENCE</scope>
    <source>
        <strain evidence="1">237g6f4</strain>
        <tissue evidence="1">Blood</tissue>
    </source>
</reference>
<keyword evidence="2" id="KW-1185">Reference proteome</keyword>
<proteinExistence type="predicted"/>
<organism evidence="1 2">
    <name type="scientific">Engystomops pustulosus</name>
    <name type="common">Tungara frog</name>
    <name type="synonym">Physalaemus pustulosus</name>
    <dbReference type="NCBI Taxonomy" id="76066"/>
    <lineage>
        <taxon>Eukaryota</taxon>
        <taxon>Metazoa</taxon>
        <taxon>Chordata</taxon>
        <taxon>Craniata</taxon>
        <taxon>Vertebrata</taxon>
        <taxon>Euteleostomi</taxon>
        <taxon>Amphibia</taxon>
        <taxon>Batrachia</taxon>
        <taxon>Anura</taxon>
        <taxon>Neobatrachia</taxon>
        <taxon>Hyloidea</taxon>
        <taxon>Leptodactylidae</taxon>
        <taxon>Leiuperinae</taxon>
        <taxon>Engystomops</taxon>
    </lineage>
</organism>
<evidence type="ECO:0000313" key="2">
    <source>
        <dbReference type="Proteomes" id="UP000824782"/>
    </source>
</evidence>
<dbReference type="Proteomes" id="UP000824782">
    <property type="component" value="Unassembled WGS sequence"/>
</dbReference>
<gene>
    <name evidence="1" type="ORF">GDO81_021109</name>
</gene>
<protein>
    <submittedName>
        <fullName evidence="1">Uncharacterized protein</fullName>
    </submittedName>
</protein>
<dbReference type="AlphaFoldDB" id="A0AAV6ZGG8"/>
<comment type="caution">
    <text evidence="1">The sequence shown here is derived from an EMBL/GenBank/DDBJ whole genome shotgun (WGS) entry which is preliminary data.</text>
</comment>
<sequence>MFLLSSYVLSRLGYPNATPRGQDRARLYLTAIPGWQCQALLLLSSVSRTGCCPPLLLASTKLPLFPQPGNLWRASLCHPHPNAPSGARRCCVCCPQDAPLLF</sequence>
<name>A0AAV6ZGG8_ENGPU</name>
<dbReference type="EMBL" id="WNYA01001694">
    <property type="protein sequence ID" value="KAG8545303.1"/>
    <property type="molecule type" value="Genomic_DNA"/>
</dbReference>